<keyword evidence="1" id="KW-0808">Transferase</keyword>
<feature type="non-terminal residue" evidence="1">
    <location>
        <position position="47"/>
    </location>
</feature>
<sequence>KLPANIRVQQFFMQPGSLLNSQSAQQDYVSSNYSHAARDINANALIP</sequence>
<dbReference type="EMBL" id="AEAI01004243">
    <property type="protein sequence ID" value="EGH49415.1"/>
    <property type="molecule type" value="Genomic_DNA"/>
</dbReference>
<organism evidence="1 2">
    <name type="scientific">Pseudomonas syringae pv. pisi str. 1704B</name>
    <dbReference type="NCBI Taxonomy" id="629263"/>
    <lineage>
        <taxon>Bacteria</taxon>
        <taxon>Pseudomonadati</taxon>
        <taxon>Pseudomonadota</taxon>
        <taxon>Gammaproteobacteria</taxon>
        <taxon>Pseudomonadales</taxon>
        <taxon>Pseudomonadaceae</taxon>
        <taxon>Pseudomonas</taxon>
        <taxon>Pseudomonas syringae</taxon>
    </lineage>
</organism>
<dbReference type="AlphaFoldDB" id="F3GQR2"/>
<evidence type="ECO:0000313" key="1">
    <source>
        <dbReference type="EMBL" id="EGH49415.1"/>
    </source>
</evidence>
<reference evidence="1 2" key="1">
    <citation type="journal article" date="2011" name="PLoS Pathog.">
        <title>Dynamic evolution of pathogenicity revealed by sequencing and comparative genomics of 19 Pseudomonas syringae isolates.</title>
        <authorList>
            <person name="Baltrus D.A."/>
            <person name="Nishimura M.T."/>
            <person name="Romanchuk A."/>
            <person name="Chang J.H."/>
            <person name="Mukhtar M.S."/>
            <person name="Cherkis K."/>
            <person name="Roach J."/>
            <person name="Grant S.R."/>
            <person name="Jones C.D."/>
            <person name="Dangl J.L."/>
        </authorList>
    </citation>
    <scope>NUCLEOTIDE SEQUENCE [LARGE SCALE GENOMIC DNA]</scope>
    <source>
        <strain evidence="1 2">1704B</strain>
    </source>
</reference>
<dbReference type="Proteomes" id="UP000004986">
    <property type="component" value="Unassembled WGS sequence"/>
</dbReference>
<gene>
    <name evidence="1" type="ORF">PSYPI_46409</name>
</gene>
<accession>F3GQR2</accession>
<dbReference type="GO" id="GO:0016740">
    <property type="term" value="F:transferase activity"/>
    <property type="evidence" value="ECO:0007669"/>
    <property type="project" value="UniProtKB-KW"/>
</dbReference>
<comment type="caution">
    <text evidence="1">The sequence shown here is derived from an EMBL/GenBank/DDBJ whole genome shotgun (WGS) entry which is preliminary data.</text>
</comment>
<keyword evidence="2" id="KW-1185">Reference proteome</keyword>
<protein>
    <submittedName>
        <fullName evidence="1">Acetyl-CoA hydrolase/transferase family protein</fullName>
    </submittedName>
</protein>
<keyword evidence="1" id="KW-0378">Hydrolase</keyword>
<dbReference type="GO" id="GO:0016787">
    <property type="term" value="F:hydrolase activity"/>
    <property type="evidence" value="ECO:0007669"/>
    <property type="project" value="UniProtKB-KW"/>
</dbReference>
<feature type="non-terminal residue" evidence="1">
    <location>
        <position position="1"/>
    </location>
</feature>
<evidence type="ECO:0000313" key="2">
    <source>
        <dbReference type="Proteomes" id="UP000004986"/>
    </source>
</evidence>
<proteinExistence type="predicted"/>
<name>F3GQR2_PSESJ</name>
<dbReference type="HOGENOM" id="CLU_3177443_0_0_6"/>